<reference evidence="2 3" key="1">
    <citation type="submission" date="2015-09" db="EMBL/GenBank/DDBJ databases">
        <authorList>
            <consortium name="Pathogen Informatics"/>
        </authorList>
    </citation>
    <scope>NUCLEOTIDE SEQUENCE [LARGE SCALE GENOMIC DNA]</scope>
    <source>
        <strain evidence="2 3">2789STDY5834876</strain>
    </source>
</reference>
<dbReference type="RefSeq" id="WP_050639703.1">
    <property type="nucleotide sequence ID" value="NZ_CABKUE010000007.1"/>
</dbReference>
<keyword evidence="1" id="KW-0812">Transmembrane</keyword>
<feature type="transmembrane region" description="Helical" evidence="1">
    <location>
        <begin position="101"/>
        <end position="126"/>
    </location>
</feature>
<protein>
    <submittedName>
        <fullName evidence="2">ABC-type transport system involved in multi-copper enzyme maturation, permease component</fullName>
    </submittedName>
</protein>
<feature type="transmembrane region" description="Helical" evidence="1">
    <location>
        <begin position="224"/>
        <end position="246"/>
    </location>
</feature>
<proteinExistence type="predicted"/>
<dbReference type="Proteomes" id="UP000095544">
    <property type="component" value="Unassembled WGS sequence"/>
</dbReference>
<dbReference type="EMBL" id="CYZU01000002">
    <property type="protein sequence ID" value="CUN74277.1"/>
    <property type="molecule type" value="Genomic_DNA"/>
</dbReference>
<feature type="transmembrane region" description="Helical" evidence="1">
    <location>
        <begin position="50"/>
        <end position="72"/>
    </location>
</feature>
<organism evidence="2 3">
    <name type="scientific">Faecalicatena contorta</name>
    <dbReference type="NCBI Taxonomy" id="39482"/>
    <lineage>
        <taxon>Bacteria</taxon>
        <taxon>Bacillati</taxon>
        <taxon>Bacillota</taxon>
        <taxon>Clostridia</taxon>
        <taxon>Lachnospirales</taxon>
        <taxon>Lachnospiraceae</taxon>
        <taxon>Faecalicatena</taxon>
    </lineage>
</organism>
<evidence type="ECO:0000313" key="2">
    <source>
        <dbReference type="EMBL" id="CUN74277.1"/>
    </source>
</evidence>
<dbReference type="STRING" id="39482.ERS852491_00403"/>
<dbReference type="AlphaFoldDB" id="A0A173ZDZ2"/>
<evidence type="ECO:0000313" key="3">
    <source>
        <dbReference type="Proteomes" id="UP000095544"/>
    </source>
</evidence>
<keyword evidence="1" id="KW-0472">Membrane</keyword>
<sequence>MGIMKNALRERIRRKDIYVVLVIGILIVMMCMSGAATLSINGVPVTEFSMMMPLVLNVVSVIGGGIAIALSLRTIPNEYERKTSHLVWIRGISQWKYHGQLALAGIISSLGALFILYAGVMIFAVVKGEYAVLAKCVPAFLLFSVSTAAVSLFASAVSLILPSMAAGVLAAAFMLAGTMHPVLETLSGIVSGLARQVLRGILFLIPDLYAVESQAGRFLSGKSIQIHSILGGLLVLYVCGLLLYLFRRKEA</sequence>
<name>A0A173ZDZ2_9FIRM</name>
<gene>
    <name evidence="2" type="ORF">ERS852491_00403</name>
</gene>
<feature type="transmembrane region" description="Helical" evidence="1">
    <location>
        <begin position="160"/>
        <end position="183"/>
    </location>
</feature>
<accession>A0A173ZDZ2</accession>
<dbReference type="OrthoDB" id="1999888at2"/>
<feature type="transmembrane region" description="Helical" evidence="1">
    <location>
        <begin position="17"/>
        <end position="38"/>
    </location>
</feature>
<feature type="transmembrane region" description="Helical" evidence="1">
    <location>
        <begin position="132"/>
        <end position="153"/>
    </location>
</feature>
<evidence type="ECO:0000256" key="1">
    <source>
        <dbReference type="SAM" id="Phobius"/>
    </source>
</evidence>
<keyword evidence="1" id="KW-1133">Transmembrane helix</keyword>